<dbReference type="AlphaFoldDB" id="A0A3M7TXM5"/>
<comment type="subcellular location">
    <subcellularLocation>
        <location evidence="1 19">Cytoplasm</location>
    </subcellularLocation>
</comment>
<evidence type="ECO:0000256" key="13">
    <source>
        <dbReference type="ARBA" id="ARBA00061472"/>
    </source>
</evidence>
<dbReference type="SUPFAM" id="SSF143437">
    <property type="entry name" value="THUMP domain-like"/>
    <property type="match status" value="1"/>
</dbReference>
<evidence type="ECO:0000256" key="19">
    <source>
        <dbReference type="HAMAP-Rule" id="MF_00021"/>
    </source>
</evidence>
<dbReference type="PANTHER" id="PTHR43209">
    <property type="entry name" value="TRNA SULFURTRANSFERASE"/>
    <property type="match status" value="1"/>
</dbReference>
<evidence type="ECO:0000256" key="2">
    <source>
        <dbReference type="ARBA" id="ARBA00004948"/>
    </source>
</evidence>
<dbReference type="InterPro" id="IPR014729">
    <property type="entry name" value="Rossmann-like_a/b/a_fold"/>
</dbReference>
<comment type="caution">
    <text evidence="21">The sequence shown here is derived from an EMBL/GenBank/DDBJ whole genome shotgun (WGS) entry which is preliminary data.</text>
</comment>
<comment type="catalytic activity">
    <reaction evidence="11 19">
        <text>[ThiS sulfur-carrier protein]-C-terminal Gly-Gly-AMP + S-sulfanyl-L-cysteinyl-[cysteine desulfurase] + AH2 = [ThiS sulfur-carrier protein]-C-terminal-Gly-aminoethanethioate + L-cysteinyl-[cysteine desulfurase] + A + AMP + 2 H(+)</text>
        <dbReference type="Rhea" id="RHEA:43340"/>
        <dbReference type="Rhea" id="RHEA-COMP:12157"/>
        <dbReference type="Rhea" id="RHEA-COMP:12158"/>
        <dbReference type="Rhea" id="RHEA-COMP:12910"/>
        <dbReference type="Rhea" id="RHEA-COMP:19908"/>
        <dbReference type="ChEBI" id="CHEBI:13193"/>
        <dbReference type="ChEBI" id="CHEBI:15378"/>
        <dbReference type="ChEBI" id="CHEBI:17499"/>
        <dbReference type="ChEBI" id="CHEBI:29950"/>
        <dbReference type="ChEBI" id="CHEBI:61963"/>
        <dbReference type="ChEBI" id="CHEBI:90618"/>
        <dbReference type="ChEBI" id="CHEBI:232372"/>
        <dbReference type="ChEBI" id="CHEBI:456215"/>
    </reaction>
</comment>
<dbReference type="GO" id="GO:0140741">
    <property type="term" value="F:tRNA-uracil-4 sulfurtransferase activity"/>
    <property type="evidence" value="ECO:0007669"/>
    <property type="project" value="UniProtKB-EC"/>
</dbReference>
<evidence type="ECO:0000256" key="12">
    <source>
        <dbReference type="ARBA" id="ARBA00058382"/>
    </source>
</evidence>
<name>A0A3M7TXM5_9BACI</name>
<evidence type="ECO:0000313" key="22">
    <source>
        <dbReference type="Proteomes" id="UP000278746"/>
    </source>
</evidence>
<keyword evidence="4 19" id="KW-0820">tRNA-binding</keyword>
<keyword evidence="3 19" id="KW-0963">Cytoplasm</keyword>
<feature type="binding site" evidence="19">
    <location>
        <begin position="186"/>
        <end position="187"/>
    </location>
    <ligand>
        <name>ATP</name>
        <dbReference type="ChEBI" id="CHEBI:30616"/>
    </ligand>
</feature>
<evidence type="ECO:0000256" key="8">
    <source>
        <dbReference type="ARBA" id="ARBA00022884"/>
    </source>
</evidence>
<keyword evidence="8 19" id="KW-0694">RNA-binding</keyword>
<evidence type="ECO:0000256" key="4">
    <source>
        <dbReference type="ARBA" id="ARBA00022555"/>
    </source>
</evidence>
<dbReference type="Pfam" id="PF22025">
    <property type="entry name" value="ThiI_fer"/>
    <property type="match status" value="1"/>
</dbReference>
<dbReference type="UniPathway" id="UPA00060"/>
<keyword evidence="5 19" id="KW-0808">Transferase</keyword>
<gene>
    <name evidence="19 21" type="primary">thiI</name>
    <name evidence="21" type="ORF">EBO34_10660</name>
</gene>
<dbReference type="RefSeq" id="WP_122898073.1">
    <property type="nucleotide sequence ID" value="NZ_RHIB01000001.1"/>
</dbReference>
<dbReference type="OrthoDB" id="9773948at2"/>
<dbReference type="InterPro" id="IPR054173">
    <property type="entry name" value="ThiI_fer"/>
</dbReference>
<comment type="catalytic activity">
    <reaction evidence="10 19">
        <text>[ThiI sulfur-carrier protein]-S-sulfanyl-L-cysteine + a uridine in tRNA + 2 reduced [2Fe-2S]-[ferredoxin] + ATP + H(+) = [ThiI sulfur-carrier protein]-L-cysteine + a 4-thiouridine in tRNA + 2 oxidized [2Fe-2S]-[ferredoxin] + AMP + diphosphate</text>
        <dbReference type="Rhea" id="RHEA:24176"/>
        <dbReference type="Rhea" id="RHEA-COMP:10000"/>
        <dbReference type="Rhea" id="RHEA-COMP:10001"/>
        <dbReference type="Rhea" id="RHEA-COMP:13337"/>
        <dbReference type="Rhea" id="RHEA-COMP:13338"/>
        <dbReference type="Rhea" id="RHEA-COMP:13339"/>
        <dbReference type="Rhea" id="RHEA-COMP:13340"/>
        <dbReference type="ChEBI" id="CHEBI:15378"/>
        <dbReference type="ChEBI" id="CHEBI:29950"/>
        <dbReference type="ChEBI" id="CHEBI:30616"/>
        <dbReference type="ChEBI" id="CHEBI:33019"/>
        <dbReference type="ChEBI" id="CHEBI:33737"/>
        <dbReference type="ChEBI" id="CHEBI:33738"/>
        <dbReference type="ChEBI" id="CHEBI:61963"/>
        <dbReference type="ChEBI" id="CHEBI:65315"/>
        <dbReference type="ChEBI" id="CHEBI:136798"/>
        <dbReference type="ChEBI" id="CHEBI:456215"/>
        <dbReference type="EC" id="2.8.1.4"/>
    </reaction>
</comment>
<feature type="binding site" evidence="19">
    <location>
        <position position="291"/>
    </location>
    <ligand>
        <name>ATP</name>
        <dbReference type="ChEBI" id="CHEBI:30616"/>
    </ligand>
</feature>
<evidence type="ECO:0000313" key="21">
    <source>
        <dbReference type="EMBL" id="RNA70360.1"/>
    </source>
</evidence>
<protein>
    <recommendedName>
        <fullName evidence="15 19">Probable tRNA sulfurtransferase</fullName>
        <ecNumber evidence="14 19">2.8.1.4</ecNumber>
    </recommendedName>
    <alternativeName>
        <fullName evidence="16 19">Sulfur carrier protein ThiS sulfurtransferase</fullName>
    </alternativeName>
    <alternativeName>
        <fullName evidence="17 19">Thiamine biosynthesis protein ThiI</fullName>
    </alternativeName>
    <alternativeName>
        <fullName evidence="18 19">tRNA 4-thiouridine synthase</fullName>
    </alternativeName>
</protein>
<dbReference type="InterPro" id="IPR049961">
    <property type="entry name" value="ThiI_N"/>
</dbReference>
<dbReference type="GO" id="GO:0000049">
    <property type="term" value="F:tRNA binding"/>
    <property type="evidence" value="ECO:0007669"/>
    <property type="project" value="UniProtKB-UniRule"/>
</dbReference>
<dbReference type="Pfam" id="PF02568">
    <property type="entry name" value="ThiI"/>
    <property type="match status" value="1"/>
</dbReference>
<dbReference type="InterPro" id="IPR004114">
    <property type="entry name" value="THUMP_dom"/>
</dbReference>
<reference evidence="21 22" key="1">
    <citation type="submission" date="2018-10" db="EMBL/GenBank/DDBJ databases">
        <title>Bacillus Keqinensis sp. nov., a moderately halophilic bacterium isolated from a saline-alkaline lake.</title>
        <authorList>
            <person name="Wang H."/>
        </authorList>
    </citation>
    <scope>NUCLEOTIDE SEQUENCE [LARGE SCALE GENOMIC DNA]</scope>
    <source>
        <strain evidence="21 22">KQ-3</strain>
    </source>
</reference>
<evidence type="ECO:0000256" key="17">
    <source>
        <dbReference type="ARBA" id="ARBA00077849"/>
    </source>
</evidence>
<dbReference type="SMART" id="SM00981">
    <property type="entry name" value="THUMP"/>
    <property type="match status" value="1"/>
</dbReference>
<evidence type="ECO:0000256" key="18">
    <source>
        <dbReference type="ARBA" id="ARBA00080570"/>
    </source>
</evidence>
<dbReference type="GO" id="GO:0009229">
    <property type="term" value="P:thiamine diphosphate biosynthetic process"/>
    <property type="evidence" value="ECO:0007669"/>
    <property type="project" value="UniProtKB-UniRule"/>
</dbReference>
<evidence type="ECO:0000256" key="3">
    <source>
        <dbReference type="ARBA" id="ARBA00022490"/>
    </source>
</evidence>
<dbReference type="GO" id="GO:0002937">
    <property type="term" value="P:tRNA 4-thiouridine biosynthesis"/>
    <property type="evidence" value="ECO:0007669"/>
    <property type="project" value="TreeGrafter"/>
</dbReference>
<sequence length="405" mass="45403">MEPVYDHILIRYAELSLKGKNRSHFEKRLQHNIRTALRKFPEVKVKRSFGRMFVELHGEDVQGVSDILQHLFGIHSFSPALKTDNELDGIKAAALFAIKDALPDEEGTFKVSARRIDKSFPVRSQKLNYELGSHILQNTGDITVDVHIPDVEVKVEVRQEATYLTCKTVKGPGGLPIGTGGRVMLMLSGGIDSPVAGYQMLKRGVDLQAVHFHSPPFTNERALQKVKDLTKVLSRYAGTEITLHVVPFTEAQKKIHEAVPGEYEMTIMRRVMLRIAEKVAAKNKALALANGESLGQVASQTLDSMFTINEVTTMPVLRPLVAMDKLEVIDIAQKIDTYELSILPYEDCCTIFLPPQTKTKPNRTKANRFEGNLDIEALVEDAAERTYKQTLSSAEELDKEFEDLF</sequence>
<feature type="domain" description="THUMP" evidence="20">
    <location>
        <begin position="62"/>
        <end position="168"/>
    </location>
</feature>
<evidence type="ECO:0000256" key="11">
    <source>
        <dbReference type="ARBA" id="ARBA00052330"/>
    </source>
</evidence>
<keyword evidence="9 19" id="KW-0784">Thiamine biosynthesis</keyword>
<keyword evidence="22" id="KW-1185">Reference proteome</keyword>
<dbReference type="GO" id="GO:0005829">
    <property type="term" value="C:cytosol"/>
    <property type="evidence" value="ECO:0007669"/>
    <property type="project" value="TreeGrafter"/>
</dbReference>
<dbReference type="InterPro" id="IPR020536">
    <property type="entry name" value="ThiI_AANH"/>
</dbReference>
<dbReference type="HAMAP" id="MF_00021">
    <property type="entry name" value="ThiI"/>
    <property type="match status" value="1"/>
</dbReference>
<comment type="function">
    <text evidence="12 19">Catalyzes the ATP-dependent transfer of a sulfur to tRNA to produce 4-thiouridine in position 8 of tRNAs, which functions as a near-UV photosensor. Also catalyzes the transfer of sulfur to the sulfur carrier protein ThiS, forming ThiS-thiocarboxylate. This is a step in the synthesis of thiazole, in the thiamine biosynthesis pathway. The sulfur is donated as persulfide by IscS.</text>
</comment>
<keyword evidence="6 19" id="KW-0547">Nucleotide-binding</keyword>
<evidence type="ECO:0000256" key="6">
    <source>
        <dbReference type="ARBA" id="ARBA00022741"/>
    </source>
</evidence>
<dbReference type="GO" id="GO:0009228">
    <property type="term" value="P:thiamine biosynthetic process"/>
    <property type="evidence" value="ECO:0007669"/>
    <property type="project" value="UniProtKB-KW"/>
</dbReference>
<evidence type="ECO:0000256" key="5">
    <source>
        <dbReference type="ARBA" id="ARBA00022679"/>
    </source>
</evidence>
<evidence type="ECO:0000256" key="16">
    <source>
        <dbReference type="ARBA" id="ARBA00075337"/>
    </source>
</evidence>
<dbReference type="SUPFAM" id="SSF52402">
    <property type="entry name" value="Adenine nucleotide alpha hydrolases-like"/>
    <property type="match status" value="1"/>
</dbReference>
<evidence type="ECO:0000256" key="10">
    <source>
        <dbReference type="ARBA" id="ARBA00050570"/>
    </source>
</evidence>
<dbReference type="NCBIfam" id="TIGR00342">
    <property type="entry name" value="tRNA uracil 4-sulfurtransferase ThiI"/>
    <property type="match status" value="1"/>
</dbReference>
<dbReference type="PANTHER" id="PTHR43209:SF1">
    <property type="entry name" value="TRNA SULFURTRANSFERASE"/>
    <property type="match status" value="1"/>
</dbReference>
<dbReference type="GO" id="GO:0005524">
    <property type="term" value="F:ATP binding"/>
    <property type="evidence" value="ECO:0007669"/>
    <property type="project" value="UniProtKB-UniRule"/>
</dbReference>
<dbReference type="CDD" id="cd01712">
    <property type="entry name" value="PPase_ThiI"/>
    <property type="match status" value="1"/>
</dbReference>
<dbReference type="PROSITE" id="PS51165">
    <property type="entry name" value="THUMP"/>
    <property type="match status" value="1"/>
</dbReference>
<dbReference type="InterPro" id="IPR049962">
    <property type="entry name" value="THUMP_ThiI"/>
</dbReference>
<dbReference type="InterPro" id="IPR003720">
    <property type="entry name" value="tRNA_STrfase"/>
</dbReference>
<dbReference type="GO" id="GO:0052837">
    <property type="term" value="P:thiazole biosynthetic process"/>
    <property type="evidence" value="ECO:0007669"/>
    <property type="project" value="TreeGrafter"/>
</dbReference>
<organism evidence="21 22">
    <name type="scientific">Alteribacter keqinensis</name>
    <dbReference type="NCBI Taxonomy" id="2483800"/>
    <lineage>
        <taxon>Bacteria</taxon>
        <taxon>Bacillati</taxon>
        <taxon>Bacillota</taxon>
        <taxon>Bacilli</taxon>
        <taxon>Bacillales</taxon>
        <taxon>Bacillaceae</taxon>
        <taxon>Alteribacter</taxon>
    </lineage>
</organism>
<feature type="binding site" evidence="19">
    <location>
        <position position="300"/>
    </location>
    <ligand>
        <name>ATP</name>
        <dbReference type="ChEBI" id="CHEBI:30616"/>
    </ligand>
</feature>
<accession>A0A3M7TXM5</accession>
<evidence type="ECO:0000256" key="14">
    <source>
        <dbReference type="ARBA" id="ARBA00066827"/>
    </source>
</evidence>
<dbReference type="GO" id="GO:0004810">
    <property type="term" value="F:CCA tRNA nucleotidyltransferase activity"/>
    <property type="evidence" value="ECO:0007669"/>
    <property type="project" value="InterPro"/>
</dbReference>
<evidence type="ECO:0000256" key="15">
    <source>
        <dbReference type="ARBA" id="ARBA00071867"/>
    </source>
</evidence>
<evidence type="ECO:0000256" key="1">
    <source>
        <dbReference type="ARBA" id="ARBA00004496"/>
    </source>
</evidence>
<evidence type="ECO:0000256" key="7">
    <source>
        <dbReference type="ARBA" id="ARBA00022840"/>
    </source>
</evidence>
<proteinExistence type="inferred from homology"/>
<dbReference type="EC" id="2.8.1.4" evidence="14 19"/>
<dbReference type="Pfam" id="PF02926">
    <property type="entry name" value="THUMP"/>
    <property type="match status" value="1"/>
</dbReference>
<dbReference type="Proteomes" id="UP000278746">
    <property type="component" value="Unassembled WGS sequence"/>
</dbReference>
<keyword evidence="7 19" id="KW-0067">ATP-binding</keyword>
<feature type="binding site" evidence="19">
    <location>
        <begin position="211"/>
        <end position="212"/>
    </location>
    <ligand>
        <name>ATP</name>
        <dbReference type="ChEBI" id="CHEBI:30616"/>
    </ligand>
</feature>
<comment type="pathway">
    <text evidence="2 19">Cofactor biosynthesis; thiamine diphosphate biosynthesis.</text>
</comment>
<feature type="binding site" evidence="19">
    <location>
        <position position="269"/>
    </location>
    <ligand>
        <name>ATP</name>
        <dbReference type="ChEBI" id="CHEBI:30616"/>
    </ligand>
</feature>
<dbReference type="EMBL" id="RHIB01000001">
    <property type="protein sequence ID" value="RNA70360.1"/>
    <property type="molecule type" value="Genomic_DNA"/>
</dbReference>
<dbReference type="InterPro" id="IPR050102">
    <property type="entry name" value="tRNA_sulfurtransferase_ThiI"/>
</dbReference>
<dbReference type="Gene3D" id="3.30.2130.30">
    <property type="match status" value="1"/>
</dbReference>
<dbReference type="FunFam" id="3.40.50.620:FF:000053">
    <property type="entry name" value="Probable tRNA sulfurtransferase"/>
    <property type="match status" value="1"/>
</dbReference>
<evidence type="ECO:0000259" key="20">
    <source>
        <dbReference type="PROSITE" id="PS51165"/>
    </source>
</evidence>
<dbReference type="CDD" id="cd11716">
    <property type="entry name" value="THUMP_ThiI"/>
    <property type="match status" value="1"/>
</dbReference>
<dbReference type="Gene3D" id="3.40.50.620">
    <property type="entry name" value="HUPs"/>
    <property type="match status" value="1"/>
</dbReference>
<evidence type="ECO:0000256" key="9">
    <source>
        <dbReference type="ARBA" id="ARBA00022977"/>
    </source>
</evidence>
<comment type="similarity">
    <text evidence="13 19">Belongs to the ThiI family.</text>
</comment>